<evidence type="ECO:0000313" key="9">
    <source>
        <dbReference type="EMBL" id="PTQ76963.1"/>
    </source>
</evidence>
<feature type="transmembrane region" description="Helical" evidence="7">
    <location>
        <begin position="289"/>
        <end position="306"/>
    </location>
</feature>
<evidence type="ECO:0000259" key="8">
    <source>
        <dbReference type="PROSITE" id="PS50850"/>
    </source>
</evidence>
<dbReference type="RefSeq" id="WP_107803262.1">
    <property type="nucleotide sequence ID" value="NZ_QAOI01000011.1"/>
</dbReference>
<dbReference type="AlphaFoldDB" id="A0A2T5HZH0"/>
<sequence length="539" mass="58358">MTVSAFSPFKHRIFTMLWIATLVSNIGTWMFNVTSGWVMTGLSSSPVMISMVQAATTLPVFLFALPAGALGDLFDRRKLLIWTQIFLAAVLLLFTALLWIGSVNAWTLLLFTFVIGTGSAFAMPAWQAIVPRLVPRDTLSSAIVLNGISMNIARAIGPALGGFILAAAGAVATAFLDAISYLAVAAALLWWRTSTTQDNALPRERLAGAMRAGIRFAFHSRPLRHTLIHALAFFMCASAYWALLPLIAKDTLQGGPSLYGILLTALGIGAVSGAFLLPVMRKHFSTNTIMIVATTVTTLSSLLFAYGGHAVIGMAAGFTGGVSWIMAVSLLSVSAQMALPDWVRARGLAIFQMVVFGAMAAGSLGWGQVTEMIGLSKALTASGLLALLLIPITARFKLNLGEHHDYTASGHWSDPAPVIPVSHDHGPVLVTLEYRIDDADRAAFYVLMQELEITRRRDGAIQWGFFEDVEDHGRFIEMFTVESWVAHLRQHARVSVSDKLLQNKIFALHRGETSPRVTHAVAPHIGGHPKTIPKTHHDL</sequence>
<keyword evidence="5 7" id="KW-1133">Transmembrane helix</keyword>
<name>A0A2T5HZH0_9PROT</name>
<evidence type="ECO:0000256" key="4">
    <source>
        <dbReference type="ARBA" id="ARBA00022692"/>
    </source>
</evidence>
<feature type="transmembrane region" description="Helical" evidence="7">
    <location>
        <begin position="106"/>
        <end position="126"/>
    </location>
</feature>
<dbReference type="InterPro" id="IPR036259">
    <property type="entry name" value="MFS_trans_sf"/>
</dbReference>
<evidence type="ECO:0000256" key="2">
    <source>
        <dbReference type="ARBA" id="ARBA00022448"/>
    </source>
</evidence>
<feature type="transmembrane region" description="Helical" evidence="7">
    <location>
        <begin position="138"/>
        <end position="157"/>
    </location>
</feature>
<dbReference type="PROSITE" id="PS50850">
    <property type="entry name" value="MFS"/>
    <property type="match status" value="1"/>
</dbReference>
<dbReference type="SUPFAM" id="SSF103473">
    <property type="entry name" value="MFS general substrate transporter"/>
    <property type="match status" value="1"/>
</dbReference>
<feature type="transmembrane region" description="Helical" evidence="7">
    <location>
        <begin position="227"/>
        <end position="247"/>
    </location>
</feature>
<evidence type="ECO:0000256" key="5">
    <source>
        <dbReference type="ARBA" id="ARBA00022989"/>
    </source>
</evidence>
<evidence type="ECO:0000256" key="7">
    <source>
        <dbReference type="SAM" id="Phobius"/>
    </source>
</evidence>
<feature type="transmembrane region" description="Helical" evidence="7">
    <location>
        <begin position="47"/>
        <end position="67"/>
    </location>
</feature>
<comment type="caution">
    <text evidence="9">The sequence shown here is derived from an EMBL/GenBank/DDBJ whole genome shotgun (WGS) entry which is preliminary data.</text>
</comment>
<dbReference type="PANTHER" id="PTHR23513:SF11">
    <property type="entry name" value="STAPHYLOFERRIN A TRANSPORTER"/>
    <property type="match status" value="1"/>
</dbReference>
<organism evidence="9 10">
    <name type="scientific">Nitrosomonas oligotropha</name>
    <dbReference type="NCBI Taxonomy" id="42354"/>
    <lineage>
        <taxon>Bacteria</taxon>
        <taxon>Pseudomonadati</taxon>
        <taxon>Pseudomonadota</taxon>
        <taxon>Betaproteobacteria</taxon>
        <taxon>Nitrosomonadales</taxon>
        <taxon>Nitrosomonadaceae</taxon>
        <taxon>Nitrosomonas</taxon>
    </lineage>
</organism>
<dbReference type="Gene3D" id="1.20.1250.20">
    <property type="entry name" value="MFS general substrate transporter like domains"/>
    <property type="match status" value="1"/>
</dbReference>
<evidence type="ECO:0000256" key="1">
    <source>
        <dbReference type="ARBA" id="ARBA00004651"/>
    </source>
</evidence>
<feature type="transmembrane region" description="Helical" evidence="7">
    <location>
        <begin position="12"/>
        <end position="31"/>
    </location>
</feature>
<reference evidence="9 10" key="1">
    <citation type="submission" date="2018-04" db="EMBL/GenBank/DDBJ databases">
        <title>Active sludge and wastewater microbial communities from Klosterneuburg, Austria.</title>
        <authorList>
            <person name="Wagner M."/>
        </authorList>
    </citation>
    <scope>NUCLEOTIDE SEQUENCE [LARGE SCALE GENOMIC DNA]</scope>
    <source>
        <strain evidence="9 10">Nm49</strain>
    </source>
</reference>
<dbReference type="InterPro" id="IPR010290">
    <property type="entry name" value="TM_effector"/>
</dbReference>
<feature type="transmembrane region" description="Helical" evidence="7">
    <location>
        <begin position="259"/>
        <end position="277"/>
    </location>
</feature>
<dbReference type="Proteomes" id="UP000244128">
    <property type="component" value="Unassembled WGS sequence"/>
</dbReference>
<dbReference type="CDD" id="cd06173">
    <property type="entry name" value="MFS_MefA_like"/>
    <property type="match status" value="1"/>
</dbReference>
<feature type="transmembrane region" description="Helical" evidence="7">
    <location>
        <begin position="79"/>
        <end position="100"/>
    </location>
</feature>
<evidence type="ECO:0000256" key="3">
    <source>
        <dbReference type="ARBA" id="ARBA00022475"/>
    </source>
</evidence>
<protein>
    <submittedName>
        <fullName evidence="9">Putative MFS family arabinose efflux permease</fullName>
    </submittedName>
</protein>
<accession>A0A2T5HZH0</accession>
<evidence type="ECO:0000256" key="6">
    <source>
        <dbReference type="ARBA" id="ARBA00023136"/>
    </source>
</evidence>
<feature type="domain" description="Major facilitator superfamily (MFS) profile" evidence="8">
    <location>
        <begin position="13"/>
        <end position="394"/>
    </location>
</feature>
<dbReference type="Pfam" id="PF05977">
    <property type="entry name" value="MFS_3"/>
    <property type="match status" value="1"/>
</dbReference>
<dbReference type="GO" id="GO:0005886">
    <property type="term" value="C:plasma membrane"/>
    <property type="evidence" value="ECO:0007669"/>
    <property type="project" value="UniProtKB-SubCell"/>
</dbReference>
<comment type="subcellular location">
    <subcellularLocation>
        <location evidence="1">Cell membrane</location>
        <topology evidence="1">Multi-pass membrane protein</topology>
    </subcellularLocation>
</comment>
<keyword evidence="2" id="KW-0813">Transport</keyword>
<evidence type="ECO:0000313" key="10">
    <source>
        <dbReference type="Proteomes" id="UP000244128"/>
    </source>
</evidence>
<keyword evidence="4 7" id="KW-0812">Transmembrane</keyword>
<dbReference type="EMBL" id="QAOI01000011">
    <property type="protein sequence ID" value="PTQ76963.1"/>
    <property type="molecule type" value="Genomic_DNA"/>
</dbReference>
<dbReference type="InterPro" id="IPR020846">
    <property type="entry name" value="MFS_dom"/>
</dbReference>
<feature type="transmembrane region" description="Helical" evidence="7">
    <location>
        <begin position="312"/>
        <end position="335"/>
    </location>
</feature>
<gene>
    <name evidence="9" type="ORF">C8R26_11111</name>
</gene>
<feature type="transmembrane region" description="Helical" evidence="7">
    <location>
        <begin position="163"/>
        <end position="191"/>
    </location>
</feature>
<keyword evidence="6 7" id="KW-0472">Membrane</keyword>
<dbReference type="PANTHER" id="PTHR23513">
    <property type="entry name" value="INTEGRAL MEMBRANE EFFLUX PROTEIN-RELATED"/>
    <property type="match status" value="1"/>
</dbReference>
<keyword evidence="3" id="KW-1003">Cell membrane</keyword>
<feature type="transmembrane region" description="Helical" evidence="7">
    <location>
        <begin position="347"/>
        <end position="366"/>
    </location>
</feature>
<proteinExistence type="predicted"/>
<dbReference type="GO" id="GO:0022857">
    <property type="term" value="F:transmembrane transporter activity"/>
    <property type="evidence" value="ECO:0007669"/>
    <property type="project" value="InterPro"/>
</dbReference>